<evidence type="ECO:0000256" key="2">
    <source>
        <dbReference type="SAM" id="SignalP"/>
    </source>
</evidence>
<evidence type="ECO:0000313" key="3">
    <source>
        <dbReference type="EMBL" id="BAN04092.1"/>
    </source>
</evidence>
<organism evidence="3 4">
    <name type="scientific">Ilumatobacter coccineus (strain NBRC 103263 / KCTC 29153 / YM16-304)</name>
    <dbReference type="NCBI Taxonomy" id="1313172"/>
    <lineage>
        <taxon>Bacteria</taxon>
        <taxon>Bacillati</taxon>
        <taxon>Actinomycetota</taxon>
        <taxon>Acidimicrobiia</taxon>
        <taxon>Acidimicrobiales</taxon>
        <taxon>Ilumatobacteraceae</taxon>
        <taxon>Ilumatobacter</taxon>
    </lineage>
</organism>
<name>A0A6C7EDN4_ILUCY</name>
<keyword evidence="4" id="KW-1185">Reference proteome</keyword>
<feature type="region of interest" description="Disordered" evidence="1">
    <location>
        <begin position="204"/>
        <end position="223"/>
    </location>
</feature>
<protein>
    <submittedName>
        <fullName evidence="3">Uncharacterized protein</fullName>
    </submittedName>
</protein>
<accession>A0A6C7EDN4</accession>
<dbReference type="EMBL" id="AP012057">
    <property type="protein sequence ID" value="BAN04092.1"/>
    <property type="molecule type" value="Genomic_DNA"/>
</dbReference>
<keyword evidence="2" id="KW-0732">Signal</keyword>
<feature type="signal peptide" evidence="2">
    <location>
        <begin position="1"/>
        <end position="28"/>
    </location>
</feature>
<dbReference type="AlphaFoldDB" id="A0A6C7EDN4"/>
<feature type="compositionally biased region" description="Low complexity" evidence="1">
    <location>
        <begin position="204"/>
        <end position="215"/>
    </location>
</feature>
<dbReference type="Proteomes" id="UP000011863">
    <property type="component" value="Chromosome"/>
</dbReference>
<evidence type="ECO:0000256" key="1">
    <source>
        <dbReference type="SAM" id="MobiDB-lite"/>
    </source>
</evidence>
<dbReference type="OrthoDB" id="9859867at2"/>
<sequence length="223" mass="24425">MRPLLSIRFVAAVAALALLALAVNSVFSDDDELIEAVVDVTTPPERRIDLIELVESFERSPDFEIGANGQTIGFLDMVIDEQRALRVVPGTPGVIECANLRNTRRCVVLADMLGDAVVWFAVLPRGPRDTVILPPIIDLNDGYAVFENGWEIPYPPVIERNCDESLDIRNFSDFLRRFGPNSTSTVDLDTRQVTEVTCGEEVVATTTTAPADDATSQSVSDTE</sequence>
<gene>
    <name evidence="3" type="ORF">YM304_37780</name>
</gene>
<evidence type="ECO:0000313" key="4">
    <source>
        <dbReference type="Proteomes" id="UP000011863"/>
    </source>
</evidence>
<dbReference type="KEGG" id="aym:YM304_37780"/>
<reference evidence="3 4" key="1">
    <citation type="journal article" date="2013" name="Int. J. Syst. Evol. Microbiol.">
        <title>Ilumatobacter nonamiense sp. nov. and Ilumatobacter coccineum sp. nov., isolated from seashore sand.</title>
        <authorList>
            <person name="Matsumoto A."/>
            <person name="Kasai H."/>
            <person name="Matsuo Y."/>
            <person name="Shizuri Y."/>
            <person name="Ichikawa N."/>
            <person name="Fujita N."/>
            <person name="Omura S."/>
            <person name="Takahashi Y."/>
        </authorList>
    </citation>
    <scope>NUCLEOTIDE SEQUENCE [LARGE SCALE GENOMIC DNA]</scope>
    <source>
        <strain evidence="4">NBRC 103263 / KCTC 29153 / YM16-304</strain>
    </source>
</reference>
<feature type="chain" id="PRO_5025617544" evidence="2">
    <location>
        <begin position="29"/>
        <end position="223"/>
    </location>
</feature>
<proteinExistence type="predicted"/>
<dbReference type="RefSeq" id="WP_015443339.1">
    <property type="nucleotide sequence ID" value="NC_020520.1"/>
</dbReference>